<dbReference type="HAMAP" id="MF_01121">
    <property type="entry name" value="Sirtuin_ClassIII"/>
    <property type="match status" value="1"/>
</dbReference>
<keyword evidence="3" id="KW-0963">Cytoplasm</keyword>
<gene>
    <name evidence="3" type="primary">cobB</name>
    <name evidence="6" type="ORF">COO92_09035</name>
</gene>
<dbReference type="PANTHER" id="PTHR11085:SF4">
    <property type="entry name" value="NAD-DEPENDENT PROTEIN DEACYLASE"/>
    <property type="match status" value="1"/>
</dbReference>
<feature type="binding site" evidence="3">
    <location>
        <position position="70"/>
    </location>
    <ligand>
        <name>substrate</name>
    </ligand>
</feature>
<name>A0A2N3L861_9PROT</name>
<comment type="subcellular location">
    <subcellularLocation>
        <location evidence="3">Cytoplasm</location>
    </subcellularLocation>
</comment>
<comment type="function">
    <text evidence="3">NAD-dependent lysine deacetylase and desuccinylase that specifically removes acetyl and succinyl groups on target proteins. Modulates the activities of several proteins which are inactive in their acylated form.</text>
</comment>
<evidence type="ECO:0000256" key="4">
    <source>
        <dbReference type="PROSITE-ProRule" id="PRU00236"/>
    </source>
</evidence>
<feature type="binding site" evidence="3">
    <location>
        <begin position="216"/>
        <end position="218"/>
    </location>
    <ligand>
        <name>NAD(+)</name>
        <dbReference type="ChEBI" id="CHEBI:57540"/>
    </ligand>
</feature>
<dbReference type="Gene3D" id="3.40.50.1220">
    <property type="entry name" value="TPP-binding domain"/>
    <property type="match status" value="1"/>
</dbReference>
<dbReference type="InterPro" id="IPR029035">
    <property type="entry name" value="DHS-like_NAD/FAD-binding_dom"/>
</dbReference>
<evidence type="ECO:0000256" key="3">
    <source>
        <dbReference type="HAMAP-Rule" id="MF_01121"/>
    </source>
</evidence>
<dbReference type="InterPro" id="IPR026591">
    <property type="entry name" value="Sirtuin_cat_small_dom_sf"/>
</dbReference>
<dbReference type="InterPro" id="IPR003000">
    <property type="entry name" value="Sirtuin"/>
</dbReference>
<evidence type="ECO:0000256" key="2">
    <source>
        <dbReference type="ARBA" id="ARBA00023027"/>
    </source>
</evidence>
<comment type="catalytic activity">
    <reaction evidence="3">
        <text>N(6)-succinyl-L-lysyl-[protein] + NAD(+) + H2O = 2''-O-succinyl-ADP-D-ribose + nicotinamide + L-lysyl-[protein]</text>
        <dbReference type="Rhea" id="RHEA:47668"/>
        <dbReference type="Rhea" id="RHEA-COMP:9752"/>
        <dbReference type="Rhea" id="RHEA-COMP:11877"/>
        <dbReference type="ChEBI" id="CHEBI:15377"/>
        <dbReference type="ChEBI" id="CHEBI:17154"/>
        <dbReference type="ChEBI" id="CHEBI:29969"/>
        <dbReference type="ChEBI" id="CHEBI:57540"/>
        <dbReference type="ChEBI" id="CHEBI:87830"/>
        <dbReference type="ChEBI" id="CHEBI:87832"/>
    </reaction>
</comment>
<dbReference type="CDD" id="cd01412">
    <property type="entry name" value="SIRT5_Af1_CobB"/>
    <property type="match status" value="1"/>
</dbReference>
<evidence type="ECO:0000313" key="6">
    <source>
        <dbReference type="EMBL" id="PKR58972.1"/>
    </source>
</evidence>
<keyword evidence="3 4" id="KW-0479">Metal-binding</keyword>
<feature type="binding site" evidence="3">
    <location>
        <begin position="189"/>
        <end position="191"/>
    </location>
    <ligand>
        <name>NAD(+)</name>
        <dbReference type="ChEBI" id="CHEBI:57540"/>
    </ligand>
</feature>
<dbReference type="PANTHER" id="PTHR11085">
    <property type="entry name" value="NAD-DEPENDENT PROTEIN DEACYLASE SIRTUIN-5, MITOCHONDRIAL-RELATED"/>
    <property type="match status" value="1"/>
</dbReference>
<sequence length="248" mass="26808">MPLRPDLIDILRDEAAPIVILTGAGISKESGLHTFRDPDGIWAKYDISDVATPDAFVNNPDLVHHFYNDRRAALLDSNIQPNAAHHALARLETEWPGDVLLVTQNIDDLHGRAGSKNLIHMHGELLKIRCNHCDLLTAWADDLAKETACPACGKAGGLRPHVVWFGEMPLEMDRIYAALGDCGLFMSIGTSGNVYPAAGFVQVAHEEAGAETVELNLEPSTGATLFDHSTYGPATELVPAFVDALLKG</sequence>
<comment type="domain">
    <text evidence="3">2 residues (Tyr-67 and Arg-70) present in a large hydrophobic pocket are probably involved in substrate specificity. They are important for desuccinylation activity, but dispensable for deacetylation activity.</text>
</comment>
<dbReference type="GO" id="GO:0070403">
    <property type="term" value="F:NAD+ binding"/>
    <property type="evidence" value="ECO:0007669"/>
    <property type="project" value="UniProtKB-UniRule"/>
</dbReference>
<evidence type="ECO:0000313" key="7">
    <source>
        <dbReference type="Proteomes" id="UP000233332"/>
    </source>
</evidence>
<feature type="domain" description="Deacetylase sirtuin-type" evidence="5">
    <location>
        <begin position="1"/>
        <end position="248"/>
    </location>
</feature>
<organism evidence="6 7">
    <name type="scientific">Thalassospira lohafexi</name>
    <dbReference type="NCBI Taxonomy" id="744227"/>
    <lineage>
        <taxon>Bacteria</taxon>
        <taxon>Pseudomonadati</taxon>
        <taxon>Pseudomonadota</taxon>
        <taxon>Alphaproteobacteria</taxon>
        <taxon>Rhodospirillales</taxon>
        <taxon>Thalassospiraceae</taxon>
        <taxon>Thalassospira</taxon>
    </lineage>
</organism>
<reference evidence="6 7" key="1">
    <citation type="submission" date="2017-09" db="EMBL/GenBank/DDBJ databases">
        <title>Biodiversity and function of Thalassospira species in the particle-attached aromatic-hydrocarbon-degrading consortia from the surface seawater of the China South Sea.</title>
        <authorList>
            <person name="Dong C."/>
            <person name="Lai Q."/>
            <person name="Shao Z."/>
        </authorList>
    </citation>
    <scope>NUCLEOTIDE SEQUENCE [LARGE SCALE GENOMIC DNA]</scope>
    <source>
        <strain evidence="6 7">139Z-12</strain>
    </source>
</reference>
<feature type="binding site" evidence="3">
    <location>
        <position position="234"/>
    </location>
    <ligand>
        <name>NAD(+)</name>
        <dbReference type="ChEBI" id="CHEBI:57540"/>
    </ligand>
</feature>
<keyword evidence="3 4" id="KW-0862">Zinc</keyword>
<dbReference type="GO" id="GO:0008270">
    <property type="term" value="F:zinc ion binding"/>
    <property type="evidence" value="ECO:0007669"/>
    <property type="project" value="UniProtKB-UniRule"/>
</dbReference>
<dbReference type="RefSeq" id="WP_101301494.1">
    <property type="nucleotide sequence ID" value="NZ_NXGX01000003.1"/>
</dbReference>
<proteinExistence type="inferred from homology"/>
<dbReference type="InterPro" id="IPR026590">
    <property type="entry name" value="Ssirtuin_cat_dom"/>
</dbReference>
<comment type="cofactor">
    <cofactor evidence="3">
        <name>Zn(2+)</name>
        <dbReference type="ChEBI" id="CHEBI:29105"/>
    </cofactor>
    <text evidence="3">Binds 1 zinc ion per subunit.</text>
</comment>
<comment type="similarity">
    <text evidence="3">Belongs to the sirtuin family. Class III subfamily.</text>
</comment>
<feature type="binding site" evidence="3 4">
    <location>
        <position position="152"/>
    </location>
    <ligand>
        <name>Zn(2+)</name>
        <dbReference type="ChEBI" id="CHEBI:29105"/>
    </ligand>
</feature>
<dbReference type="Gene3D" id="3.30.1600.10">
    <property type="entry name" value="SIR2/SIRT2 'Small Domain"/>
    <property type="match status" value="1"/>
</dbReference>
<evidence type="ECO:0000259" key="5">
    <source>
        <dbReference type="PROSITE" id="PS50305"/>
    </source>
</evidence>
<dbReference type="GO" id="GO:0036054">
    <property type="term" value="F:protein-malonyllysine demalonylase activity"/>
    <property type="evidence" value="ECO:0007669"/>
    <property type="project" value="InterPro"/>
</dbReference>
<feature type="binding site" evidence="3 4">
    <location>
        <position position="133"/>
    </location>
    <ligand>
        <name>Zn(2+)</name>
        <dbReference type="ChEBI" id="CHEBI:29105"/>
    </ligand>
</feature>
<dbReference type="GO" id="GO:0005737">
    <property type="term" value="C:cytoplasm"/>
    <property type="evidence" value="ECO:0007669"/>
    <property type="project" value="UniProtKB-SubCell"/>
</dbReference>
<comment type="caution">
    <text evidence="6">The sequence shown here is derived from an EMBL/GenBank/DDBJ whole genome shotgun (WGS) entry which is preliminary data.</text>
</comment>
<dbReference type="GO" id="GO:0017136">
    <property type="term" value="F:histone deacetylase activity, NAD-dependent"/>
    <property type="evidence" value="ECO:0007669"/>
    <property type="project" value="TreeGrafter"/>
</dbReference>
<dbReference type="EC" id="2.3.1.286" evidence="3"/>
<feature type="binding site" evidence="3">
    <location>
        <position position="67"/>
    </location>
    <ligand>
        <name>substrate</name>
    </ligand>
</feature>
<dbReference type="InterPro" id="IPR050134">
    <property type="entry name" value="NAD-dep_sirtuin_deacylases"/>
</dbReference>
<keyword evidence="1" id="KW-0808">Transferase</keyword>
<dbReference type="PROSITE" id="PS50305">
    <property type="entry name" value="SIRTUIN"/>
    <property type="match status" value="1"/>
</dbReference>
<dbReference type="InterPro" id="IPR027546">
    <property type="entry name" value="Sirtuin_class_III"/>
</dbReference>
<feature type="active site" description="Proton acceptor" evidence="3 4">
    <location>
        <position position="122"/>
    </location>
</feature>
<evidence type="ECO:0000256" key="1">
    <source>
        <dbReference type="ARBA" id="ARBA00022679"/>
    </source>
</evidence>
<feature type="binding site" evidence="3">
    <location>
        <begin position="23"/>
        <end position="42"/>
    </location>
    <ligand>
        <name>NAD(+)</name>
        <dbReference type="ChEBI" id="CHEBI:57540"/>
    </ligand>
</feature>
<feature type="binding site" evidence="3 4">
    <location>
        <position position="130"/>
    </location>
    <ligand>
        <name>Zn(2+)</name>
        <dbReference type="ChEBI" id="CHEBI:29105"/>
    </ligand>
</feature>
<dbReference type="Proteomes" id="UP000233332">
    <property type="component" value="Unassembled WGS sequence"/>
</dbReference>
<protein>
    <recommendedName>
        <fullName evidence="3">NAD-dependent protein deacylase</fullName>
        <ecNumber evidence="3">2.3.1.286</ecNumber>
    </recommendedName>
    <alternativeName>
        <fullName evidence="3">Regulatory protein SIR2 homolog</fullName>
    </alternativeName>
</protein>
<keyword evidence="2 3" id="KW-0520">NAD</keyword>
<comment type="catalytic activity">
    <reaction evidence="3">
        <text>N(6)-acetyl-L-lysyl-[protein] + NAD(+) + H2O = 2''-O-acetyl-ADP-D-ribose + nicotinamide + L-lysyl-[protein]</text>
        <dbReference type="Rhea" id="RHEA:43636"/>
        <dbReference type="Rhea" id="RHEA-COMP:9752"/>
        <dbReference type="Rhea" id="RHEA-COMP:10731"/>
        <dbReference type="ChEBI" id="CHEBI:15377"/>
        <dbReference type="ChEBI" id="CHEBI:17154"/>
        <dbReference type="ChEBI" id="CHEBI:29969"/>
        <dbReference type="ChEBI" id="CHEBI:57540"/>
        <dbReference type="ChEBI" id="CHEBI:61930"/>
        <dbReference type="ChEBI" id="CHEBI:83767"/>
        <dbReference type="EC" id="2.3.1.286"/>
    </reaction>
</comment>
<keyword evidence="7" id="KW-1185">Reference proteome</keyword>
<feature type="binding site" evidence="3">
    <location>
        <begin position="104"/>
        <end position="107"/>
    </location>
    <ligand>
        <name>NAD(+)</name>
        <dbReference type="ChEBI" id="CHEBI:57540"/>
    </ligand>
</feature>
<accession>A0A2N3L861</accession>
<dbReference type="AlphaFoldDB" id="A0A2N3L861"/>
<dbReference type="EMBL" id="NXGX01000003">
    <property type="protein sequence ID" value="PKR58972.1"/>
    <property type="molecule type" value="Genomic_DNA"/>
</dbReference>
<dbReference type="SUPFAM" id="SSF52467">
    <property type="entry name" value="DHS-like NAD/FAD-binding domain"/>
    <property type="match status" value="1"/>
</dbReference>
<dbReference type="Pfam" id="PF02146">
    <property type="entry name" value="SIR2"/>
    <property type="match status" value="1"/>
</dbReference>
<dbReference type="GO" id="GO:0036055">
    <property type="term" value="F:protein-succinyllysine desuccinylase activity"/>
    <property type="evidence" value="ECO:0007669"/>
    <property type="project" value="UniProtKB-UniRule"/>
</dbReference>
<feature type="binding site" evidence="3 4">
    <location>
        <position position="149"/>
    </location>
    <ligand>
        <name>Zn(2+)</name>
        <dbReference type="ChEBI" id="CHEBI:29105"/>
    </ligand>
</feature>